<protein>
    <submittedName>
        <fullName evidence="1">Uncharacterized protein</fullName>
    </submittedName>
</protein>
<gene>
    <name evidence="1" type="ordered locus">GbCGDNIH1_1871</name>
</gene>
<evidence type="ECO:0000313" key="2">
    <source>
        <dbReference type="Proteomes" id="UP000001963"/>
    </source>
</evidence>
<dbReference type="HOGENOM" id="CLU_3252249_0_0_5"/>
<organism evidence="1 2">
    <name type="scientific">Granulibacter bethesdensis (strain ATCC BAA-1260 / CGDNIH1)</name>
    <dbReference type="NCBI Taxonomy" id="391165"/>
    <lineage>
        <taxon>Bacteria</taxon>
        <taxon>Pseudomonadati</taxon>
        <taxon>Pseudomonadota</taxon>
        <taxon>Alphaproteobacteria</taxon>
        <taxon>Acetobacterales</taxon>
        <taxon>Acetobacteraceae</taxon>
        <taxon>Granulibacter</taxon>
    </lineage>
</organism>
<reference evidence="1 2" key="1">
    <citation type="journal article" date="2007" name="J. Bacteriol.">
        <title>Genome sequence analysis of the emerging human pathogenic acetic acid bacterium Granulibacter bethesdensis.</title>
        <authorList>
            <person name="Greenberg D.E."/>
            <person name="Porcella S.F."/>
            <person name="Zelazny A.M."/>
            <person name="Virtaneva K."/>
            <person name="Sturdevant D.E."/>
            <person name="Kupko J.J.III."/>
            <person name="Barbian K.D."/>
            <person name="Babar A."/>
            <person name="Dorward D.W."/>
            <person name="Holland S.M."/>
        </authorList>
    </citation>
    <scope>NUCLEOTIDE SEQUENCE [LARGE SCALE GENOMIC DNA]</scope>
    <source>
        <strain evidence="2">ATCC BAA-1260 / CGDNIH1</strain>
    </source>
</reference>
<evidence type="ECO:0000313" key="1">
    <source>
        <dbReference type="EMBL" id="ABI62769.1"/>
    </source>
</evidence>
<keyword evidence="2" id="KW-1185">Reference proteome</keyword>
<dbReference type="Proteomes" id="UP000001963">
    <property type="component" value="Chromosome"/>
</dbReference>
<name>Q0BQY3_GRABC</name>
<proteinExistence type="predicted"/>
<sequence>MIGAFERVERIASRAADYQEQGDKKSGAFHVGYRSQPAFIVE</sequence>
<dbReference type="AlphaFoldDB" id="Q0BQY3"/>
<dbReference type="KEGG" id="gbe:GbCGDNIH1_1871"/>
<dbReference type="EMBL" id="CP000394">
    <property type="protein sequence ID" value="ABI62769.1"/>
    <property type="molecule type" value="Genomic_DNA"/>
</dbReference>
<accession>Q0BQY3</accession>